<dbReference type="HOGENOM" id="CLU_035206_0_0_5"/>
<sequence length="441" mass="49931">MTPQSTFLILAPVREGRVEELRTVLNGMTTKPGLADPENPLVPFRAFDRLHVARFLIIEADTWRDIEAYGITAHPYPVQLAFVGDVDGDRDSFLDELVEQADEGLRKIFAYCDGFDTGTNLRRWMVRHNVQEAANYVNTRGRTVQQIREEAALCQALGAELARVVEAHGAADATQLHERLAHFVDLEQRAGRLPLTPPERMPLGRKIANGIEMIGVPLGLVLISPLLLLLLPFLLWRLRSLERSDPEILPRPDDAKIVALGAQEDHDVTNPFSAIGDLKPGPFRRATATTFLYLLNYAAKYIYGRGYLTRVQTIHFARWVFLDNKRRVLFCSNYDGALEAYMDDFVNKVAWGLNIVFSNGVGYPSTRYLLKDGASQESKFKRYLRNRQQLNNVWYKAYPGLTARDLARHSEIRAGLETRPNSSRALRLWLSKIRTTAEGTP</sequence>
<keyword evidence="1" id="KW-0812">Transmembrane</keyword>
<feature type="transmembrane region" description="Helical" evidence="1">
    <location>
        <begin position="214"/>
        <end position="236"/>
    </location>
</feature>
<keyword evidence="1" id="KW-0472">Membrane</keyword>
<reference evidence="3" key="1">
    <citation type="journal article" date="2013" name="Stand. Genomic Sci.">
        <title>Genome sequence of the Litoreibacter arenae type strain (DSM 19593(T)), a member of the Roseobacter clade isolated from sea sand.</title>
        <authorList>
            <person name="Riedel T."/>
            <person name="Fiebig A."/>
            <person name="Petersen J."/>
            <person name="Gronow S."/>
            <person name="Kyrpides N.C."/>
            <person name="Goker M."/>
            <person name="Klenk H.P."/>
        </authorList>
    </citation>
    <scope>NUCLEOTIDE SEQUENCE [LARGE SCALE GENOMIC DNA]</scope>
    <source>
        <strain evidence="3">DSM 19593</strain>
    </source>
</reference>
<dbReference type="EMBL" id="AONI01000015">
    <property type="protein sequence ID" value="EPX77147.1"/>
    <property type="molecule type" value="Genomic_DNA"/>
</dbReference>
<dbReference type="Proteomes" id="UP000015351">
    <property type="component" value="Unassembled WGS sequence"/>
</dbReference>
<gene>
    <name evidence="2" type="ORF">thalar_02868</name>
</gene>
<accession>S9QB26</accession>
<protein>
    <submittedName>
        <fullName evidence="2">Uncharacterized protein</fullName>
    </submittedName>
</protein>
<dbReference type="STRING" id="1123360.thalar_02868"/>
<keyword evidence="1" id="KW-1133">Transmembrane helix</keyword>
<name>S9QB26_9RHOB</name>
<evidence type="ECO:0000313" key="3">
    <source>
        <dbReference type="Proteomes" id="UP000015351"/>
    </source>
</evidence>
<proteinExistence type="predicted"/>
<keyword evidence="3" id="KW-1185">Reference proteome</keyword>
<dbReference type="AlphaFoldDB" id="S9QB26"/>
<comment type="caution">
    <text evidence="2">The sequence shown here is derived from an EMBL/GenBank/DDBJ whole genome shotgun (WGS) entry which is preliminary data.</text>
</comment>
<dbReference type="OrthoDB" id="116741at2"/>
<evidence type="ECO:0000256" key="1">
    <source>
        <dbReference type="SAM" id="Phobius"/>
    </source>
</evidence>
<dbReference type="PATRIC" id="fig|1123360.3.peg.2842"/>
<dbReference type="eggNOG" id="ENOG502Z8EJ">
    <property type="taxonomic scope" value="Bacteria"/>
</dbReference>
<evidence type="ECO:0000313" key="2">
    <source>
        <dbReference type="EMBL" id="EPX77147.1"/>
    </source>
</evidence>
<organism evidence="2 3">
    <name type="scientific">Litoreibacter arenae DSM 19593</name>
    <dbReference type="NCBI Taxonomy" id="1123360"/>
    <lineage>
        <taxon>Bacteria</taxon>
        <taxon>Pseudomonadati</taxon>
        <taxon>Pseudomonadota</taxon>
        <taxon>Alphaproteobacteria</taxon>
        <taxon>Rhodobacterales</taxon>
        <taxon>Roseobacteraceae</taxon>
        <taxon>Litoreibacter</taxon>
    </lineage>
</organism>